<dbReference type="EMBL" id="CM045759">
    <property type="protein sequence ID" value="KAI8018008.1"/>
    <property type="molecule type" value="Genomic_DNA"/>
</dbReference>
<protein>
    <submittedName>
        <fullName evidence="1">Uncharacterized protein</fullName>
    </submittedName>
</protein>
<sequence length="98" mass="11716">MGWDWNWDWDWDWDWGFHGGGGGGGGVGVVELVVVGWHYPELGAEMVFEEFMNIQILFEDQLEHKAIYAYIEREERDAGRFPEIQREKERDRERKRRG</sequence>
<reference evidence="1 2" key="1">
    <citation type="journal article" date="2022" name="Plant J.">
        <title>Chromosome-level genome of Camellia lanceoleosa provides a valuable resource for understanding genome evolution and self-incompatibility.</title>
        <authorList>
            <person name="Gong W."/>
            <person name="Xiao S."/>
            <person name="Wang L."/>
            <person name="Liao Z."/>
            <person name="Chang Y."/>
            <person name="Mo W."/>
            <person name="Hu G."/>
            <person name="Li W."/>
            <person name="Zhao G."/>
            <person name="Zhu H."/>
            <person name="Hu X."/>
            <person name="Ji K."/>
            <person name="Xiang X."/>
            <person name="Song Q."/>
            <person name="Yuan D."/>
            <person name="Jin S."/>
            <person name="Zhang L."/>
        </authorList>
    </citation>
    <scope>NUCLEOTIDE SEQUENCE [LARGE SCALE GENOMIC DNA]</scope>
    <source>
        <strain evidence="1">SQ_2022a</strain>
    </source>
</reference>
<name>A0ACC0HYI1_9ERIC</name>
<keyword evidence="2" id="KW-1185">Reference proteome</keyword>
<proteinExistence type="predicted"/>
<organism evidence="1 2">
    <name type="scientific">Camellia lanceoleosa</name>
    <dbReference type="NCBI Taxonomy" id="1840588"/>
    <lineage>
        <taxon>Eukaryota</taxon>
        <taxon>Viridiplantae</taxon>
        <taxon>Streptophyta</taxon>
        <taxon>Embryophyta</taxon>
        <taxon>Tracheophyta</taxon>
        <taxon>Spermatophyta</taxon>
        <taxon>Magnoliopsida</taxon>
        <taxon>eudicotyledons</taxon>
        <taxon>Gunneridae</taxon>
        <taxon>Pentapetalae</taxon>
        <taxon>asterids</taxon>
        <taxon>Ericales</taxon>
        <taxon>Theaceae</taxon>
        <taxon>Camellia</taxon>
    </lineage>
</organism>
<evidence type="ECO:0000313" key="1">
    <source>
        <dbReference type="EMBL" id="KAI8018008.1"/>
    </source>
</evidence>
<accession>A0ACC0HYI1</accession>
<comment type="caution">
    <text evidence="1">The sequence shown here is derived from an EMBL/GenBank/DDBJ whole genome shotgun (WGS) entry which is preliminary data.</text>
</comment>
<gene>
    <name evidence="1" type="ORF">LOK49_LG04G00473</name>
</gene>
<evidence type="ECO:0000313" key="2">
    <source>
        <dbReference type="Proteomes" id="UP001060215"/>
    </source>
</evidence>
<dbReference type="Proteomes" id="UP001060215">
    <property type="component" value="Chromosome 2"/>
</dbReference>